<evidence type="ECO:0000256" key="2">
    <source>
        <dbReference type="SAM" id="Phobius"/>
    </source>
</evidence>
<feature type="region of interest" description="Disordered" evidence="1">
    <location>
        <begin position="267"/>
        <end position="373"/>
    </location>
</feature>
<dbReference type="PANTHER" id="PTHR37451">
    <property type="entry name" value="MARVEL DOMAIN"/>
    <property type="match status" value="1"/>
</dbReference>
<gene>
    <name evidence="3" type="ORF">B0T16DRAFT_452112</name>
</gene>
<feature type="compositionally biased region" description="Low complexity" evidence="1">
    <location>
        <begin position="351"/>
        <end position="373"/>
    </location>
</feature>
<name>A0AA40CYX1_9PEZI</name>
<accession>A0AA40CYX1</accession>
<feature type="transmembrane region" description="Helical" evidence="2">
    <location>
        <begin position="44"/>
        <end position="63"/>
    </location>
</feature>
<proteinExistence type="predicted"/>
<keyword evidence="4" id="KW-1185">Reference proteome</keyword>
<keyword evidence="2" id="KW-0472">Membrane</keyword>
<feature type="compositionally biased region" description="Low complexity" evidence="1">
    <location>
        <begin position="294"/>
        <end position="313"/>
    </location>
</feature>
<feature type="compositionally biased region" description="Low complexity" evidence="1">
    <location>
        <begin position="267"/>
        <end position="276"/>
    </location>
</feature>
<feature type="compositionally biased region" description="Polar residues" evidence="1">
    <location>
        <begin position="316"/>
        <end position="325"/>
    </location>
</feature>
<evidence type="ECO:0008006" key="5">
    <source>
        <dbReference type="Google" id="ProtNLM"/>
    </source>
</evidence>
<dbReference type="Proteomes" id="UP001174936">
    <property type="component" value="Unassembled WGS sequence"/>
</dbReference>
<evidence type="ECO:0000313" key="3">
    <source>
        <dbReference type="EMBL" id="KAK0656556.1"/>
    </source>
</evidence>
<evidence type="ECO:0000256" key="1">
    <source>
        <dbReference type="SAM" id="MobiDB-lite"/>
    </source>
</evidence>
<feature type="transmembrane region" description="Helical" evidence="2">
    <location>
        <begin position="151"/>
        <end position="176"/>
    </location>
</feature>
<feature type="transmembrane region" description="Helical" evidence="2">
    <location>
        <begin position="105"/>
        <end position="131"/>
    </location>
</feature>
<keyword evidence="2" id="KW-0812">Transmembrane</keyword>
<feature type="compositionally biased region" description="Pro residues" evidence="1">
    <location>
        <begin position="329"/>
        <end position="339"/>
    </location>
</feature>
<organism evidence="3 4">
    <name type="scientific">Cercophora newfieldiana</name>
    <dbReference type="NCBI Taxonomy" id="92897"/>
    <lineage>
        <taxon>Eukaryota</taxon>
        <taxon>Fungi</taxon>
        <taxon>Dikarya</taxon>
        <taxon>Ascomycota</taxon>
        <taxon>Pezizomycotina</taxon>
        <taxon>Sordariomycetes</taxon>
        <taxon>Sordariomycetidae</taxon>
        <taxon>Sordariales</taxon>
        <taxon>Lasiosphaeriaceae</taxon>
        <taxon>Cercophora</taxon>
    </lineage>
</organism>
<protein>
    <recommendedName>
        <fullName evidence="5">MARVEL domain-containing protein</fullName>
    </recommendedName>
</protein>
<feature type="compositionally biased region" description="Polar residues" evidence="1">
    <location>
        <begin position="277"/>
        <end position="290"/>
    </location>
</feature>
<reference evidence="3" key="1">
    <citation type="submission" date="2023-06" db="EMBL/GenBank/DDBJ databases">
        <title>Genome-scale phylogeny and comparative genomics of the fungal order Sordariales.</title>
        <authorList>
            <consortium name="Lawrence Berkeley National Laboratory"/>
            <person name="Hensen N."/>
            <person name="Bonometti L."/>
            <person name="Westerberg I."/>
            <person name="Brannstrom I.O."/>
            <person name="Guillou S."/>
            <person name="Cros-Aarteil S."/>
            <person name="Calhoun S."/>
            <person name="Haridas S."/>
            <person name="Kuo A."/>
            <person name="Mondo S."/>
            <person name="Pangilinan J."/>
            <person name="Riley R."/>
            <person name="Labutti K."/>
            <person name="Andreopoulos B."/>
            <person name="Lipzen A."/>
            <person name="Chen C."/>
            <person name="Yanf M."/>
            <person name="Daum C."/>
            <person name="Ng V."/>
            <person name="Clum A."/>
            <person name="Steindorff A."/>
            <person name="Ohm R."/>
            <person name="Martin F."/>
            <person name="Silar P."/>
            <person name="Natvig D."/>
            <person name="Lalanne C."/>
            <person name="Gautier V."/>
            <person name="Ament-Velasquez S.L."/>
            <person name="Kruys A."/>
            <person name="Hutchinson M.I."/>
            <person name="Powell A.J."/>
            <person name="Barry K."/>
            <person name="Miller A.N."/>
            <person name="Grigoriev I.V."/>
            <person name="Debuchy R."/>
            <person name="Gladieux P."/>
            <person name="Thoren M.H."/>
            <person name="Johannesson H."/>
        </authorList>
    </citation>
    <scope>NUCLEOTIDE SEQUENCE</scope>
    <source>
        <strain evidence="3">SMH2532-1</strain>
    </source>
</reference>
<dbReference type="AlphaFoldDB" id="A0AA40CYX1"/>
<evidence type="ECO:0000313" key="4">
    <source>
        <dbReference type="Proteomes" id="UP001174936"/>
    </source>
</evidence>
<comment type="caution">
    <text evidence="3">The sequence shown here is derived from an EMBL/GenBank/DDBJ whole genome shotgun (WGS) entry which is preliminary data.</text>
</comment>
<dbReference type="EMBL" id="JAULSV010000001">
    <property type="protein sequence ID" value="KAK0656556.1"/>
    <property type="molecule type" value="Genomic_DNA"/>
</dbReference>
<keyword evidence="2" id="KW-1133">Transmembrane helix</keyword>
<sequence length="373" mass="40221">MNANNPPIPVQVPEHVPIPMAPNPKYSAVRPAGREHVPIYPKGFIALRIVQLVLAVLILALAAYGCAVLPTSGNIYMAVVCLFTIGIEIYYLVVHYSVPRSYNYWAVLGLEIFMVIMWLASFALLASEAAIVMALLDYTYSFSYYYFDEGAVGACMATAAALGGIVFLLFITSLAIHGVRLHWHRAAGLHCKPGVPPTLPAPATTPGGEKIQSYLQTYPQPQAYPPQAYAPQAYPPQAYPPQAYPPQGYMPQAYQVAAGIPQGQQQLPQGYAYPAPTQQGQVPIPIQSTGGSYGQVPPSVQQPVGYYQQGPPVQLLPQTTGGSTVQSPPQQPQAQPPQPTGGSELENNQVQQQQQQQQQQPLPLAQPAAAPQQ</sequence>
<dbReference type="PANTHER" id="PTHR37451:SF4">
    <property type="entry name" value="MARVEL DOMAIN-CONTAINING PROTEIN"/>
    <property type="match status" value="1"/>
</dbReference>
<feature type="transmembrane region" description="Helical" evidence="2">
    <location>
        <begin position="75"/>
        <end position="93"/>
    </location>
</feature>